<reference evidence="3 4" key="1">
    <citation type="submission" date="2016-10" db="EMBL/GenBank/DDBJ databases">
        <authorList>
            <person name="de Groot N.N."/>
        </authorList>
    </citation>
    <scope>NUCLEOTIDE SEQUENCE [LARGE SCALE GENOMIC DNA]</scope>
    <source>
        <strain evidence="3 4">KHGC13</strain>
    </source>
</reference>
<gene>
    <name evidence="2" type="ORF">SAMN05216508_101143</name>
    <name evidence="3" type="ORF">SAMN05216508_103137</name>
</gene>
<dbReference type="InterPro" id="IPR047654">
    <property type="entry name" value="IS1634_transpos"/>
</dbReference>
<dbReference type="EMBL" id="FPBT01000003">
    <property type="protein sequence ID" value="SFU39393.1"/>
    <property type="molecule type" value="Genomic_DNA"/>
</dbReference>
<keyword evidence="4" id="KW-1185">Reference proteome</keyword>
<dbReference type="RefSeq" id="WP_090469276.1">
    <property type="nucleotide sequence ID" value="NZ_FOWF01000067.1"/>
</dbReference>
<evidence type="ECO:0000259" key="1">
    <source>
        <dbReference type="Pfam" id="PF01609"/>
    </source>
</evidence>
<evidence type="ECO:0000313" key="4">
    <source>
        <dbReference type="Proteomes" id="UP000198817"/>
    </source>
</evidence>
<dbReference type="EMBL" id="FPBT01000001">
    <property type="protein sequence ID" value="SFU29387.1"/>
    <property type="molecule type" value="Genomic_DNA"/>
</dbReference>
<sequence length="570" mass="66770">MRLNIVKSKNAEQLYIIQSYRKPDGKSTTRIVRKLGTMQERLPEHDNDRGKVILWAKEEARKCTEQEQNGSLEVSILLSEKKQLKPDRETTFNGGYLFLQKIFYDLGIDKTCRRIQKKYRFQSDLGEILRNLVYARILDPGSKRSSLEYCNSLLETPEYALHDIYRALDILQKESAFIQASLYNSNQKMHNTSVLYYDCTNFFFEMEEANGICQYGRSKENRPNPIVQMGLFMDGNGLPLALSVFPGNRNEQPSLIPLEKQILKDFELSKFIVCTDAGLASQANRRFNNVNGRSYIVTQSLKNMKAYLKEWALDPTGWKTSGEQTEYSLDTLNEERHFDEVFFKERWINEKGIEQRLIVSYSPKYRQYQRAVRSRQIDRALKILAKGSNGKTRNPNDPKRFIDEQQMTMDGVLAELKTRALNEERILEEEQYDGFYAVCTTLEDELGTIIRINKRRWEIEESFRIMKSEFHSRPVYLRREERIKAHFLTCFIALLIYRVLEVKTGEEFSIRELVNTMKSMRFRQIEGMGYISCYTRTHVTDVLHAACGFHTDAEFISNKRMKNIFKVTKG</sequence>
<evidence type="ECO:0000313" key="2">
    <source>
        <dbReference type="EMBL" id="SFU29387.1"/>
    </source>
</evidence>
<protein>
    <submittedName>
        <fullName evidence="3">Transposase</fullName>
    </submittedName>
</protein>
<accession>A0A1I7FTA0</accession>
<dbReference type="Proteomes" id="UP000198817">
    <property type="component" value="Unassembled WGS sequence"/>
</dbReference>
<dbReference type="OrthoDB" id="9767746at2"/>
<dbReference type="GO" id="GO:0006313">
    <property type="term" value="P:DNA transposition"/>
    <property type="evidence" value="ECO:0007669"/>
    <property type="project" value="InterPro"/>
</dbReference>
<dbReference type="InterPro" id="IPR012337">
    <property type="entry name" value="RNaseH-like_sf"/>
</dbReference>
<evidence type="ECO:0000313" key="3">
    <source>
        <dbReference type="EMBL" id="SFU39393.1"/>
    </source>
</evidence>
<dbReference type="GO" id="GO:0004803">
    <property type="term" value="F:transposase activity"/>
    <property type="evidence" value="ECO:0007669"/>
    <property type="project" value="InterPro"/>
</dbReference>
<dbReference type="PANTHER" id="PTHR34614">
    <property type="match status" value="1"/>
</dbReference>
<dbReference type="STRING" id="155865.SAMN05216515_1671"/>
<dbReference type="InterPro" id="IPR002559">
    <property type="entry name" value="Transposase_11"/>
</dbReference>
<dbReference type="Pfam" id="PF01609">
    <property type="entry name" value="DDE_Tnp_1"/>
    <property type="match status" value="1"/>
</dbReference>
<feature type="domain" description="Transposase IS4-like" evidence="1">
    <location>
        <begin position="228"/>
        <end position="495"/>
    </location>
</feature>
<name>A0A1I7FTA0_9FIRM</name>
<dbReference type="GO" id="GO:0003677">
    <property type="term" value="F:DNA binding"/>
    <property type="evidence" value="ECO:0007669"/>
    <property type="project" value="InterPro"/>
</dbReference>
<dbReference type="AlphaFoldDB" id="A0A1I7FTA0"/>
<organism evidence="3 4">
    <name type="scientific">Eubacterium pyruvativorans</name>
    <dbReference type="NCBI Taxonomy" id="155865"/>
    <lineage>
        <taxon>Bacteria</taxon>
        <taxon>Bacillati</taxon>
        <taxon>Bacillota</taxon>
        <taxon>Clostridia</taxon>
        <taxon>Eubacteriales</taxon>
        <taxon>Eubacteriaceae</taxon>
        <taxon>Eubacterium</taxon>
    </lineage>
</organism>
<dbReference type="PANTHER" id="PTHR34614:SF2">
    <property type="entry name" value="TRANSPOSASE IS4-LIKE DOMAIN-CONTAINING PROTEIN"/>
    <property type="match status" value="1"/>
</dbReference>
<proteinExistence type="predicted"/>
<dbReference type="NCBIfam" id="NF033559">
    <property type="entry name" value="transpos_IS1634"/>
    <property type="match status" value="1"/>
</dbReference>
<dbReference type="SUPFAM" id="SSF53098">
    <property type="entry name" value="Ribonuclease H-like"/>
    <property type="match status" value="1"/>
</dbReference>